<protein>
    <submittedName>
        <fullName evidence="3">2,3-dehydroadipyl-CoA hydratase</fullName>
        <ecNumber evidence="3">4.2.1.17</ecNumber>
    </submittedName>
</protein>
<evidence type="ECO:0000256" key="1">
    <source>
        <dbReference type="ARBA" id="ARBA00005254"/>
    </source>
</evidence>
<dbReference type="PANTHER" id="PTHR43802">
    <property type="entry name" value="ENOYL-COA HYDRATASE"/>
    <property type="match status" value="1"/>
</dbReference>
<dbReference type="AlphaFoldDB" id="A0A1X9M9A2"/>
<evidence type="ECO:0000313" key="4">
    <source>
        <dbReference type="Proteomes" id="UP000193006"/>
    </source>
</evidence>
<evidence type="ECO:0000256" key="2">
    <source>
        <dbReference type="RuleBase" id="RU003707"/>
    </source>
</evidence>
<gene>
    <name evidence="3" type="primary">paaF_6</name>
    <name evidence="3" type="ORF">BkAM31D_09005</name>
</gene>
<dbReference type="InterPro" id="IPR018376">
    <property type="entry name" value="Enoyl-CoA_hyd/isom_CS"/>
</dbReference>
<dbReference type="InterPro" id="IPR014748">
    <property type="entry name" value="Enoyl-CoA_hydra_C"/>
</dbReference>
<name>A0A1X9M9A2_9BACI</name>
<dbReference type="SUPFAM" id="SSF52096">
    <property type="entry name" value="ClpP/crotonase"/>
    <property type="match status" value="1"/>
</dbReference>
<proteinExistence type="inferred from homology"/>
<dbReference type="Proteomes" id="UP000193006">
    <property type="component" value="Chromosome"/>
</dbReference>
<accession>A0A1X9M9A2</accession>
<dbReference type="Gene3D" id="3.90.226.10">
    <property type="entry name" value="2-enoyl-CoA Hydratase, Chain A, domain 1"/>
    <property type="match status" value="1"/>
</dbReference>
<reference evidence="3 4" key="1">
    <citation type="submission" date="2017-04" db="EMBL/GenBank/DDBJ databases">
        <title>Bacillus krulwichiae AM31D Genome sequencing and assembly.</title>
        <authorList>
            <person name="Krulwich T.A."/>
            <person name="Anastor L."/>
            <person name="Ehrlich R."/>
            <person name="Ehrlich G.D."/>
            <person name="Janto B."/>
        </authorList>
    </citation>
    <scope>NUCLEOTIDE SEQUENCE [LARGE SCALE GENOMIC DNA]</scope>
    <source>
        <strain evidence="3 4">AM31D</strain>
    </source>
</reference>
<dbReference type="RefSeq" id="WP_085449765.1">
    <property type="nucleotide sequence ID" value="NZ_CP020814.1"/>
</dbReference>
<comment type="similarity">
    <text evidence="1 2">Belongs to the enoyl-CoA hydratase/isomerase family.</text>
</comment>
<keyword evidence="4" id="KW-1185">Reference proteome</keyword>
<sequence>MKEDYDGESILVNKDRGIATIYLNEPETLNALSMNLKYQLLDTLNEIERDNHINVVIIAGKGKAFCAGGDVKAMARDEYDPIVIKRNLEVSTSIIDKIRKMRKITIAAIHGYAAGAGLSLALSSDLIVAEEETKLILSFKNVGLTPDLGIHYHLPRIVGEWKAKEWIFKGMKLSVEEAVNYGFLIDVVPKGQSQEKAFELASELAAGPLQAFIQSKLLINSGSNLKLEDIMEKENDLHTILRATNDHKEGINAFFERRTARFSGR</sequence>
<keyword evidence="3" id="KW-0456">Lyase</keyword>
<dbReference type="GO" id="GO:0004300">
    <property type="term" value="F:enoyl-CoA hydratase activity"/>
    <property type="evidence" value="ECO:0007669"/>
    <property type="project" value="UniProtKB-EC"/>
</dbReference>
<dbReference type="InterPro" id="IPR029045">
    <property type="entry name" value="ClpP/crotonase-like_dom_sf"/>
</dbReference>
<dbReference type="EC" id="4.2.1.17" evidence="3"/>
<dbReference type="PROSITE" id="PS00166">
    <property type="entry name" value="ENOYL_COA_HYDRATASE"/>
    <property type="match status" value="1"/>
</dbReference>
<dbReference type="KEGG" id="bkw:BkAM31D_09005"/>
<dbReference type="InterPro" id="IPR001753">
    <property type="entry name" value="Enoyl-CoA_hydra/iso"/>
</dbReference>
<dbReference type="Gene3D" id="1.10.12.10">
    <property type="entry name" value="Lyase 2-enoyl-coa Hydratase, Chain A, domain 2"/>
    <property type="match status" value="1"/>
</dbReference>
<organism evidence="3 4">
    <name type="scientific">Halalkalibacter krulwichiae</name>
    <dbReference type="NCBI Taxonomy" id="199441"/>
    <lineage>
        <taxon>Bacteria</taxon>
        <taxon>Bacillati</taxon>
        <taxon>Bacillota</taxon>
        <taxon>Bacilli</taxon>
        <taxon>Bacillales</taxon>
        <taxon>Bacillaceae</taxon>
        <taxon>Halalkalibacter</taxon>
    </lineage>
</organism>
<dbReference type="EMBL" id="CP020814">
    <property type="protein sequence ID" value="ARK29988.1"/>
    <property type="molecule type" value="Genomic_DNA"/>
</dbReference>
<evidence type="ECO:0000313" key="3">
    <source>
        <dbReference type="EMBL" id="ARK29988.1"/>
    </source>
</evidence>
<dbReference type="PANTHER" id="PTHR43802:SF1">
    <property type="entry name" value="IP11341P-RELATED"/>
    <property type="match status" value="1"/>
</dbReference>
<dbReference type="Pfam" id="PF00378">
    <property type="entry name" value="ECH_1"/>
    <property type="match status" value="1"/>
</dbReference>
<dbReference type="STRING" id="199441.BkAM31D_09005"/>
<dbReference type="CDD" id="cd06558">
    <property type="entry name" value="crotonase-like"/>
    <property type="match status" value="1"/>
</dbReference>